<keyword evidence="2" id="KW-1185">Reference proteome</keyword>
<dbReference type="RefSeq" id="WP_147291306.1">
    <property type="nucleotide sequence ID" value="NZ_QRAP01000001.1"/>
</dbReference>
<organism evidence="1 2">
    <name type="scientific">Enterobacillus tribolii</name>
    <dbReference type="NCBI Taxonomy" id="1487935"/>
    <lineage>
        <taxon>Bacteria</taxon>
        <taxon>Pseudomonadati</taxon>
        <taxon>Pseudomonadota</taxon>
        <taxon>Gammaproteobacteria</taxon>
        <taxon>Enterobacterales</taxon>
        <taxon>Hafniaceae</taxon>
        <taxon>Enterobacillus</taxon>
    </lineage>
</organism>
<reference evidence="1 2" key="1">
    <citation type="submission" date="2018-07" db="EMBL/GenBank/DDBJ databases">
        <title>Genomic Encyclopedia of Type Strains, Phase IV (KMG-IV): sequencing the most valuable type-strain genomes for metagenomic binning, comparative biology and taxonomic classification.</title>
        <authorList>
            <person name="Goeker M."/>
        </authorList>
    </citation>
    <scope>NUCLEOTIDE SEQUENCE [LARGE SCALE GENOMIC DNA]</scope>
    <source>
        <strain evidence="1 2">DSM 103736</strain>
    </source>
</reference>
<accession>A0A370R2T9</accession>
<evidence type="ECO:0000313" key="2">
    <source>
        <dbReference type="Proteomes" id="UP000254848"/>
    </source>
</evidence>
<evidence type="ECO:0000313" key="1">
    <source>
        <dbReference type="EMBL" id="RDK96761.1"/>
    </source>
</evidence>
<name>A0A370R2T9_9GAMM</name>
<proteinExistence type="predicted"/>
<gene>
    <name evidence="1" type="ORF">C8D90_101197</name>
</gene>
<sequence length="330" mass="37894">MKKIISQSNIEDVCQGHIFVGCAIRTDDIVYLLARKDLTEDEAAEGNDYEIPTRVILLHERQDCNELQVGAVDINNFELPQIGISLKPIAQALLLANDNHGSILPIGGGKDTWPFETLLKKGMPMCRRLRCIDGYTWAACSRRLVFKRTDIGQWVNVRKGFDASMSPLGETKNKDCGFKDIDGFSEKEIYAVGGKGDIWRFDGDSWSQCGFPTNDYLCTVCCAKDGNVYVGARNGLWRGKEHHWERICEFEKPEEMNDLRWFDNKLWLAYDYRLLYWDGSDLHSDIIYKDKKISLGGNIDSSENMLFVTRSYETWTYDGKDWYNIIPNFN</sequence>
<protein>
    <submittedName>
        <fullName evidence="1">Uncharacterized protein</fullName>
    </submittedName>
</protein>
<dbReference type="OrthoDB" id="6829668at2"/>
<comment type="caution">
    <text evidence="1">The sequence shown here is derived from an EMBL/GenBank/DDBJ whole genome shotgun (WGS) entry which is preliminary data.</text>
</comment>
<dbReference type="Proteomes" id="UP000254848">
    <property type="component" value="Unassembled WGS sequence"/>
</dbReference>
<dbReference type="AlphaFoldDB" id="A0A370R2T9"/>
<dbReference type="EMBL" id="QRAP01000001">
    <property type="protein sequence ID" value="RDK96761.1"/>
    <property type="molecule type" value="Genomic_DNA"/>
</dbReference>
<dbReference type="SUPFAM" id="SSF63829">
    <property type="entry name" value="Calcium-dependent phosphotriesterase"/>
    <property type="match status" value="1"/>
</dbReference>